<reference evidence="1" key="1">
    <citation type="journal article" date="2015" name="Nature">
        <title>Complex archaea that bridge the gap between prokaryotes and eukaryotes.</title>
        <authorList>
            <person name="Spang A."/>
            <person name="Saw J.H."/>
            <person name="Jorgensen S.L."/>
            <person name="Zaremba-Niedzwiedzka K."/>
            <person name="Martijn J."/>
            <person name="Lind A.E."/>
            <person name="van Eijk R."/>
            <person name="Schleper C."/>
            <person name="Guy L."/>
            <person name="Ettema T.J."/>
        </authorList>
    </citation>
    <scope>NUCLEOTIDE SEQUENCE</scope>
</reference>
<protein>
    <submittedName>
        <fullName evidence="1">Uncharacterized protein</fullName>
    </submittedName>
</protein>
<proteinExistence type="predicted"/>
<accession>A0A0F9X4D3</accession>
<dbReference type="EMBL" id="LAZR01000084">
    <property type="protein sequence ID" value="KKN93706.1"/>
    <property type="molecule type" value="Genomic_DNA"/>
</dbReference>
<dbReference type="AlphaFoldDB" id="A0A0F9X4D3"/>
<sequence length="125" mass="14697">MDLTNITAYKKLGEFVPQFLHKDPELAEYMRQLRNSLMNYSDDKLFNNIPLPSKFSMRQSWDAAWGIFLLVMNEVMETKMNKAHLLSAFKKMELLTDAYNEDTKDSDDPSDEMVKILASRYKELF</sequence>
<name>A0A0F9X4D3_9ZZZZ</name>
<comment type="caution">
    <text evidence="1">The sequence shown here is derived from an EMBL/GenBank/DDBJ whole genome shotgun (WGS) entry which is preliminary data.</text>
</comment>
<gene>
    <name evidence="1" type="ORF">LCGC14_0195390</name>
</gene>
<evidence type="ECO:0000313" key="1">
    <source>
        <dbReference type="EMBL" id="KKN93706.1"/>
    </source>
</evidence>
<organism evidence="1">
    <name type="scientific">marine sediment metagenome</name>
    <dbReference type="NCBI Taxonomy" id="412755"/>
    <lineage>
        <taxon>unclassified sequences</taxon>
        <taxon>metagenomes</taxon>
        <taxon>ecological metagenomes</taxon>
    </lineage>
</organism>